<keyword evidence="3" id="KW-1185">Reference proteome</keyword>
<organism evidence="2 3">
    <name type="scientific">Caenorhabditis briggsae</name>
    <dbReference type="NCBI Taxonomy" id="6238"/>
    <lineage>
        <taxon>Eukaryota</taxon>
        <taxon>Metazoa</taxon>
        <taxon>Ecdysozoa</taxon>
        <taxon>Nematoda</taxon>
        <taxon>Chromadorea</taxon>
        <taxon>Rhabditida</taxon>
        <taxon>Rhabditina</taxon>
        <taxon>Rhabditomorpha</taxon>
        <taxon>Rhabditoidea</taxon>
        <taxon>Rhabditidae</taxon>
        <taxon>Peloderinae</taxon>
        <taxon>Caenorhabditis</taxon>
    </lineage>
</organism>
<dbReference type="CTD" id="68919235"/>
<protein>
    <submittedName>
        <fullName evidence="2">Protein CBG27786</fullName>
    </submittedName>
</protein>
<proteinExistence type="predicted"/>
<dbReference type="HOGENOM" id="CLU_2388196_0_0_1"/>
<dbReference type="AlphaFoldDB" id="B6II23"/>
<accession>B6II23</accession>
<keyword evidence="1" id="KW-0472">Membrane</keyword>
<gene>
    <name evidence="2" type="ORF">CBG27786</name>
    <name evidence="2" type="ORF">CBG_27786</name>
</gene>
<evidence type="ECO:0000313" key="3">
    <source>
        <dbReference type="Proteomes" id="UP000008549"/>
    </source>
</evidence>
<dbReference type="Proteomes" id="UP000008549">
    <property type="component" value="Unassembled WGS sequence"/>
</dbReference>
<reference evidence="2 3" key="1">
    <citation type="journal article" date="2003" name="PLoS Biol.">
        <title>The genome sequence of Caenorhabditis briggsae: a platform for comparative genomics.</title>
        <authorList>
            <person name="Stein L.D."/>
            <person name="Bao Z."/>
            <person name="Blasiar D."/>
            <person name="Blumenthal T."/>
            <person name="Brent M.R."/>
            <person name="Chen N."/>
            <person name="Chinwalla A."/>
            <person name="Clarke L."/>
            <person name="Clee C."/>
            <person name="Coghlan A."/>
            <person name="Coulson A."/>
            <person name="D'Eustachio P."/>
            <person name="Fitch D.H."/>
            <person name="Fulton L.A."/>
            <person name="Fulton R.E."/>
            <person name="Griffiths-Jones S."/>
            <person name="Harris T.W."/>
            <person name="Hillier L.W."/>
            <person name="Kamath R."/>
            <person name="Kuwabara P.E."/>
            <person name="Mardis E.R."/>
            <person name="Marra M.A."/>
            <person name="Miner T.L."/>
            <person name="Minx P."/>
            <person name="Mullikin J.C."/>
            <person name="Plumb R.W."/>
            <person name="Rogers J."/>
            <person name="Schein J.E."/>
            <person name="Sohrmann M."/>
            <person name="Spieth J."/>
            <person name="Stajich J.E."/>
            <person name="Wei C."/>
            <person name="Willey D."/>
            <person name="Wilson R.K."/>
            <person name="Durbin R."/>
            <person name="Waterston R.H."/>
        </authorList>
    </citation>
    <scope>NUCLEOTIDE SEQUENCE [LARGE SCALE GENOMIC DNA]</scope>
    <source>
        <strain evidence="2 3">AF16</strain>
    </source>
</reference>
<sequence>MLNTCTFEQSNSFCLSPHFPFIPRFMSISNKTSFLNGMHYGFLTLAFLLLTLHHESPISGPHYFVLSNELVFFDLLINRFKKKNLIHNTSNHIA</sequence>
<dbReference type="EMBL" id="HE601482">
    <property type="protein sequence ID" value="CAR99553.1"/>
    <property type="molecule type" value="Genomic_DNA"/>
</dbReference>
<name>B6II23_CAEBR</name>
<evidence type="ECO:0000256" key="1">
    <source>
        <dbReference type="SAM" id="Phobius"/>
    </source>
</evidence>
<dbReference type="KEGG" id="cbr:CBG_27786"/>
<evidence type="ECO:0000313" key="2">
    <source>
        <dbReference type="EMBL" id="CAR99553.1"/>
    </source>
</evidence>
<dbReference type="GeneID" id="68919235"/>
<dbReference type="RefSeq" id="XP_045099116.1">
    <property type="nucleotide sequence ID" value="XM_045239934.1"/>
</dbReference>
<keyword evidence="1" id="KW-1133">Transmembrane helix</keyword>
<reference evidence="2 3" key="2">
    <citation type="journal article" date="2011" name="PLoS Genet.">
        <title>Caenorhabditis briggsae recombinant inbred line genotypes reveal inter-strain incompatibility and the evolution of recombination.</title>
        <authorList>
            <person name="Ross J.A."/>
            <person name="Koboldt D.C."/>
            <person name="Staisch J.E."/>
            <person name="Chamberlin H.M."/>
            <person name="Gupta B.P."/>
            <person name="Miller R.D."/>
            <person name="Baird S.E."/>
            <person name="Haag E.S."/>
        </authorList>
    </citation>
    <scope>NUCLEOTIDE SEQUENCE [LARGE SCALE GENOMIC DNA]</scope>
    <source>
        <strain evidence="2 3">AF16</strain>
    </source>
</reference>
<keyword evidence="1" id="KW-0812">Transmembrane</keyword>
<feature type="transmembrane region" description="Helical" evidence="1">
    <location>
        <begin position="34"/>
        <end position="54"/>
    </location>
</feature>
<dbReference type="InParanoid" id="B6II23"/>